<dbReference type="Proteomes" id="UP000694402">
    <property type="component" value="Unassembled WGS sequence"/>
</dbReference>
<dbReference type="PANTHER" id="PTHR35845">
    <property type="entry name" value="SPERMATOGENESIS-ASSOCIATED SERINE-RICH PROTEIN 1"/>
    <property type="match status" value="1"/>
</dbReference>
<evidence type="ECO:0000256" key="1">
    <source>
        <dbReference type="SAM" id="MobiDB-lite"/>
    </source>
</evidence>
<dbReference type="Ensembl" id="ENSOTST00005161764.1">
    <property type="protein sequence ID" value="ENSOTSP00005130111.1"/>
    <property type="gene ID" value="ENSOTSG00005048347.1"/>
</dbReference>
<sequence>MSACRPNIRMTLRKPGLQDPLSSPPSPESEGPGTHTLPGGAAWPGGTEMNILEAIKLLRSEIVEMKTQVVATIEARIQEVSDTLKADLTILRNKTVPAITILKTTTASHTTTIAALETSATNVSDITTSLEAEVKRLAADLKKVKESCVSLEGFSRRNNLRLVLVPESAEMHRATDFVSGLLKDVLALDEKPLIDRAHRSLRPKPRDGERPRDIILRVHFFHEKMEILRRARNTTLSFQGQSFSIYQDYSPTVSRQRAAFGQAKRVLRDHPSVKYGLRFPARLWISHEEANMVSQTEWTFYPNFGQPRTFHVGKRCLLEGGHQYRTIRCSSERTLEVTIGRKKQARFTCHSAPGSRAYLTPEYSPDFHKFGSTLPTTHFGSLTFSADTFVPLQPPPKKTCIPYVARKRMEDREADILEVKKLSKWRPAPVIFKTVLDN</sequence>
<evidence type="ECO:0000313" key="3">
    <source>
        <dbReference type="Proteomes" id="UP000694402"/>
    </source>
</evidence>
<dbReference type="Gene3D" id="3.30.70.1820">
    <property type="entry name" value="L1 transposable element, RRM domain"/>
    <property type="match status" value="1"/>
</dbReference>
<reference evidence="2" key="2">
    <citation type="submission" date="2025-08" db="UniProtKB">
        <authorList>
            <consortium name="Ensembl"/>
        </authorList>
    </citation>
    <scope>IDENTIFICATION</scope>
</reference>
<reference evidence="2" key="3">
    <citation type="submission" date="2025-09" db="UniProtKB">
        <authorList>
            <consortium name="Ensembl"/>
        </authorList>
    </citation>
    <scope>IDENTIFICATION</scope>
</reference>
<name>A0AAZ3QMM4_ONCTS</name>
<reference evidence="3" key="1">
    <citation type="journal article" date="2018" name="PLoS ONE">
        <title>Chinook salmon (Oncorhynchus tshawytscha) genome and transcriptome.</title>
        <authorList>
            <person name="Christensen K.A."/>
            <person name="Leong J.S."/>
            <person name="Sakhrani D."/>
            <person name="Biagi C.A."/>
            <person name="Minkley D.R."/>
            <person name="Withler R.E."/>
            <person name="Rondeau E.B."/>
            <person name="Koop B.F."/>
            <person name="Devlin R.H."/>
        </authorList>
    </citation>
    <scope>NUCLEOTIDE SEQUENCE [LARGE SCALE GENOMIC DNA]</scope>
</reference>
<protein>
    <submittedName>
        <fullName evidence="2">Uncharacterized protein</fullName>
    </submittedName>
</protein>
<accession>A0AAZ3QMM4</accession>
<evidence type="ECO:0000313" key="2">
    <source>
        <dbReference type="Ensembl" id="ENSOTSP00005130111.1"/>
    </source>
</evidence>
<dbReference type="PANTHER" id="PTHR35845:SF1">
    <property type="entry name" value="SPERMATOGENESIS-ASSOCIATED SERINE-RICH PROTEIN 1"/>
    <property type="match status" value="1"/>
</dbReference>
<organism evidence="2 3">
    <name type="scientific">Oncorhynchus tshawytscha</name>
    <name type="common">Chinook salmon</name>
    <name type="synonym">Salmo tshawytscha</name>
    <dbReference type="NCBI Taxonomy" id="74940"/>
    <lineage>
        <taxon>Eukaryota</taxon>
        <taxon>Metazoa</taxon>
        <taxon>Chordata</taxon>
        <taxon>Craniata</taxon>
        <taxon>Vertebrata</taxon>
        <taxon>Euteleostomi</taxon>
        <taxon>Actinopterygii</taxon>
        <taxon>Neopterygii</taxon>
        <taxon>Teleostei</taxon>
        <taxon>Protacanthopterygii</taxon>
        <taxon>Salmoniformes</taxon>
        <taxon>Salmonidae</taxon>
        <taxon>Salmoninae</taxon>
        <taxon>Oncorhynchus</taxon>
    </lineage>
</organism>
<dbReference type="GeneTree" id="ENSGT00940000171827"/>
<gene>
    <name evidence="2" type="primary">SBK1</name>
</gene>
<dbReference type="Pfam" id="PF15160">
    <property type="entry name" value="SASRP1"/>
    <property type="match status" value="1"/>
</dbReference>
<dbReference type="InterPro" id="IPR029165">
    <property type="entry name" value="SASRP1"/>
</dbReference>
<dbReference type="AlphaFoldDB" id="A0AAZ3QMM4"/>
<keyword evidence="3" id="KW-1185">Reference proteome</keyword>
<proteinExistence type="predicted"/>
<feature type="region of interest" description="Disordered" evidence="1">
    <location>
        <begin position="12"/>
        <end position="43"/>
    </location>
</feature>